<evidence type="ECO:0000256" key="8">
    <source>
        <dbReference type="ARBA" id="ARBA00023242"/>
    </source>
</evidence>
<comment type="catalytic activity">
    <reaction evidence="2">
        <text>uridine in snRNA = pseudouridine in snRNA</text>
        <dbReference type="Rhea" id="RHEA:51124"/>
        <dbReference type="Rhea" id="RHEA-COMP:12891"/>
        <dbReference type="Rhea" id="RHEA-COMP:12892"/>
        <dbReference type="ChEBI" id="CHEBI:65314"/>
        <dbReference type="ChEBI" id="CHEBI:65315"/>
    </reaction>
</comment>
<dbReference type="GO" id="GO:0003723">
    <property type="term" value="F:RNA binding"/>
    <property type="evidence" value="ECO:0007669"/>
    <property type="project" value="InterPro"/>
</dbReference>
<evidence type="ECO:0000313" key="18">
    <source>
        <dbReference type="EMBL" id="PVU92403.1"/>
    </source>
</evidence>
<evidence type="ECO:0000256" key="3">
    <source>
        <dbReference type="ARBA" id="ARBA00004123"/>
    </source>
</evidence>
<dbReference type="InterPro" id="IPR020094">
    <property type="entry name" value="TruA/RsuA/RluB/E/F_N"/>
</dbReference>
<keyword evidence="8" id="KW-0539">Nucleus</keyword>
<dbReference type="InterPro" id="IPR020095">
    <property type="entry name" value="PsdUridine_synth_TruA_C"/>
</dbReference>
<keyword evidence="6" id="KW-0819">tRNA processing</keyword>
<dbReference type="PANTHER" id="PTHR11142">
    <property type="entry name" value="PSEUDOURIDYLATE SYNTHASE"/>
    <property type="match status" value="1"/>
</dbReference>
<dbReference type="GO" id="GO:0031120">
    <property type="term" value="P:snRNA pseudouridine synthesis"/>
    <property type="evidence" value="ECO:0007669"/>
    <property type="project" value="UniProtKB-ARBA"/>
</dbReference>
<keyword evidence="7" id="KW-0413">Isomerase</keyword>
<comment type="function">
    <text evidence="10">Formation of pseudouridine at positions 27 and 28 in the anticodon stem and loop of transfer RNAs; at positions 34 and 36 of intron-containing precursor tRNA(Ile) and at position 35 in the intron-containing tRNA(Tyr). Catalyzes pseudouridylation at position 44 in U2 snRNA. Also catalyzes pseudouridylation of mRNAs.</text>
</comment>
<evidence type="ECO:0000259" key="17">
    <source>
        <dbReference type="Pfam" id="PF01416"/>
    </source>
</evidence>
<evidence type="ECO:0000256" key="2">
    <source>
        <dbReference type="ARBA" id="ARBA00001832"/>
    </source>
</evidence>
<comment type="catalytic activity">
    <reaction evidence="9">
        <text>a uridine in tRNA = a pseudouridine in tRNA</text>
        <dbReference type="Rhea" id="RHEA:54572"/>
        <dbReference type="Rhea" id="RHEA-COMP:13339"/>
        <dbReference type="Rhea" id="RHEA-COMP:13934"/>
        <dbReference type="ChEBI" id="CHEBI:65314"/>
        <dbReference type="ChEBI" id="CHEBI:65315"/>
    </reaction>
</comment>
<dbReference type="Pfam" id="PF01416">
    <property type="entry name" value="PseudoU_synth_1"/>
    <property type="match status" value="1"/>
</dbReference>
<feature type="active site" description="Nucleophile" evidence="14">
    <location>
        <position position="155"/>
    </location>
</feature>
<feature type="region of interest" description="Disordered" evidence="16">
    <location>
        <begin position="1"/>
        <end position="92"/>
    </location>
</feature>
<dbReference type="STRING" id="133385.A0A2T9YJA7"/>
<keyword evidence="19" id="KW-1185">Reference proteome</keyword>
<dbReference type="Gene3D" id="3.30.70.660">
    <property type="entry name" value="Pseudouridine synthase I, catalytic domain, C-terminal subdomain"/>
    <property type="match status" value="1"/>
</dbReference>
<evidence type="ECO:0000256" key="15">
    <source>
        <dbReference type="PIRSR" id="PIRSR641708-2"/>
    </source>
</evidence>
<evidence type="ECO:0000256" key="1">
    <source>
        <dbReference type="ARBA" id="ARBA00001166"/>
    </source>
</evidence>
<dbReference type="CDD" id="cd02568">
    <property type="entry name" value="PseudoU_synth_PUS1_PUS2"/>
    <property type="match status" value="1"/>
</dbReference>
<evidence type="ECO:0000256" key="9">
    <source>
        <dbReference type="ARBA" id="ARBA00036943"/>
    </source>
</evidence>
<dbReference type="FunFam" id="3.30.70.580:FF:000002">
    <property type="entry name" value="tRNA pseudouridine synthase"/>
    <property type="match status" value="1"/>
</dbReference>
<dbReference type="SUPFAM" id="SSF55120">
    <property type="entry name" value="Pseudouridine synthase"/>
    <property type="match status" value="1"/>
</dbReference>
<dbReference type="Proteomes" id="UP000245383">
    <property type="component" value="Unassembled WGS sequence"/>
</dbReference>
<dbReference type="EMBL" id="MBFR01000163">
    <property type="protein sequence ID" value="PVU92403.1"/>
    <property type="molecule type" value="Genomic_DNA"/>
</dbReference>
<feature type="binding site" evidence="15">
    <location>
        <position position="211"/>
    </location>
    <ligand>
        <name>substrate</name>
    </ligand>
</feature>
<feature type="compositionally biased region" description="Polar residues" evidence="16">
    <location>
        <begin position="262"/>
        <end position="272"/>
    </location>
</feature>
<evidence type="ECO:0000256" key="5">
    <source>
        <dbReference type="ARBA" id="ARBA00022664"/>
    </source>
</evidence>
<comment type="caution">
    <text evidence="18">The sequence shown here is derived from an EMBL/GenBank/DDBJ whole genome shotgun (WGS) entry which is preliminary data.</text>
</comment>
<comment type="subcellular location">
    <subcellularLocation>
        <location evidence="3">Nucleus</location>
    </subcellularLocation>
</comment>
<evidence type="ECO:0000256" key="12">
    <source>
        <dbReference type="ARBA" id="ARBA00079072"/>
    </source>
</evidence>
<dbReference type="GO" id="GO:0009982">
    <property type="term" value="F:pseudouridine synthase activity"/>
    <property type="evidence" value="ECO:0007669"/>
    <property type="project" value="InterPro"/>
</dbReference>
<evidence type="ECO:0000256" key="6">
    <source>
        <dbReference type="ARBA" id="ARBA00022694"/>
    </source>
</evidence>
<feature type="domain" description="Pseudouridine synthase I TruA alpha/beta" evidence="17">
    <location>
        <begin position="300"/>
        <end position="397"/>
    </location>
</feature>
<evidence type="ECO:0000256" key="16">
    <source>
        <dbReference type="SAM" id="MobiDB-lite"/>
    </source>
</evidence>
<feature type="region of interest" description="Disordered" evidence="16">
    <location>
        <begin position="247"/>
        <end position="274"/>
    </location>
</feature>
<evidence type="ECO:0000256" key="14">
    <source>
        <dbReference type="PIRSR" id="PIRSR641708-1"/>
    </source>
</evidence>
<dbReference type="InterPro" id="IPR020097">
    <property type="entry name" value="PsdUridine_synth_TruA_a/b_dom"/>
</dbReference>
<evidence type="ECO:0000256" key="10">
    <source>
        <dbReference type="ARBA" id="ARBA00053072"/>
    </source>
</evidence>
<protein>
    <recommendedName>
        <fullName evidence="11">tRNA pseudouridine synthase 1</fullName>
    </recommendedName>
    <alternativeName>
        <fullName evidence="12">tRNA pseudouridylate synthase 1</fullName>
    </alternativeName>
    <alternativeName>
        <fullName evidence="13">tRNA-uridine isomerase 1</fullName>
    </alternativeName>
</protein>
<sequence length="483" mass="54778">MNSSNISDSENVSTNLDASATLPVDQNIPKLDQSISKTKAQTGSDRKKHFLENLRSIQDSDPLNSSSKKSRGNWDSRVGDPNYEKKEGSEARKPKKAVALYMSYCGTGYQGMQANPNAKTIENDLFLALCKAGAVSESNSSDQKKIQLQRAARTDKGVHAAGQIASLKMIIEDKDIVEKINAELPKQIRVWGYSKVINSFNPKTLCDSRMYEYLLPTYTFLPTEQKILDMVKETSLEDRENIYYRKKKVESSPQGDLEDGSVSDSNDLTSQRHIQESKIKRQSYRIDTNMHAKIKSYFDQYVGTHNFLNFTVTKGTTGNNSQRHIKGITVSDPMIIGDGEWLSIKIHGQSFMLHQIRKMIGLVILLAKSNTPESVIEKIFNSKRINIPKAPGFALLIERPVFDAYNKRLESLPKNPDGYRDQISFEKFQTEIDSFKQEFIYSKLFDEEAKNGIFNLWVEMNDAFPEQFPYLNPQGEIPESAFV</sequence>
<dbReference type="GO" id="GO:1990481">
    <property type="term" value="P:mRNA pseudouridine synthesis"/>
    <property type="evidence" value="ECO:0007669"/>
    <property type="project" value="TreeGrafter"/>
</dbReference>
<dbReference type="GO" id="GO:0005634">
    <property type="term" value="C:nucleus"/>
    <property type="evidence" value="ECO:0007669"/>
    <property type="project" value="UniProtKB-SubCell"/>
</dbReference>
<dbReference type="NCBIfam" id="TIGR00071">
    <property type="entry name" value="hisT_truA"/>
    <property type="match status" value="1"/>
</dbReference>
<dbReference type="AlphaFoldDB" id="A0A2T9YJA7"/>
<dbReference type="GO" id="GO:0031119">
    <property type="term" value="P:tRNA pseudouridine synthesis"/>
    <property type="evidence" value="ECO:0007669"/>
    <property type="project" value="InterPro"/>
</dbReference>
<accession>A0A2T9YJA7</accession>
<name>A0A2T9YJA7_9FUNG</name>
<dbReference type="Gene3D" id="3.30.70.580">
    <property type="entry name" value="Pseudouridine synthase I, catalytic domain, N-terminal subdomain"/>
    <property type="match status" value="1"/>
</dbReference>
<evidence type="ECO:0000256" key="7">
    <source>
        <dbReference type="ARBA" id="ARBA00023235"/>
    </source>
</evidence>
<keyword evidence="5" id="KW-0507">mRNA processing</keyword>
<comment type="catalytic activity">
    <reaction evidence="1">
        <text>a uridine in mRNA = a pseudouridine in mRNA</text>
        <dbReference type="Rhea" id="RHEA:56644"/>
        <dbReference type="Rhea" id="RHEA-COMP:14658"/>
        <dbReference type="Rhea" id="RHEA-COMP:14659"/>
        <dbReference type="ChEBI" id="CHEBI:65314"/>
        <dbReference type="ChEBI" id="CHEBI:65315"/>
    </reaction>
</comment>
<comment type="similarity">
    <text evidence="4">Belongs to the tRNA pseudouridine synthase TruA family.</text>
</comment>
<dbReference type="OrthoDB" id="10256309at2759"/>
<feature type="compositionally biased region" description="Polar residues" evidence="16">
    <location>
        <begin position="1"/>
        <end position="18"/>
    </location>
</feature>
<dbReference type="FunFam" id="3.30.70.660:FF:000002">
    <property type="entry name" value="tRNA pseudouridine synthase"/>
    <property type="match status" value="1"/>
</dbReference>
<dbReference type="InterPro" id="IPR041708">
    <property type="entry name" value="PUS1/PUS2-like"/>
</dbReference>
<evidence type="ECO:0000256" key="11">
    <source>
        <dbReference type="ARBA" id="ARBA00073968"/>
    </source>
</evidence>
<evidence type="ECO:0000256" key="4">
    <source>
        <dbReference type="ARBA" id="ARBA00009375"/>
    </source>
</evidence>
<dbReference type="InterPro" id="IPR020103">
    <property type="entry name" value="PsdUridine_synth_cat_dom_sf"/>
</dbReference>
<dbReference type="GO" id="GO:0006397">
    <property type="term" value="P:mRNA processing"/>
    <property type="evidence" value="ECO:0007669"/>
    <property type="project" value="UniProtKB-KW"/>
</dbReference>
<dbReference type="PANTHER" id="PTHR11142:SF4">
    <property type="entry name" value="PSEUDOURIDYLATE SYNTHASE 1 HOMOLOG"/>
    <property type="match status" value="1"/>
</dbReference>
<organism evidence="18 19">
    <name type="scientific">Smittium simulii</name>
    <dbReference type="NCBI Taxonomy" id="133385"/>
    <lineage>
        <taxon>Eukaryota</taxon>
        <taxon>Fungi</taxon>
        <taxon>Fungi incertae sedis</taxon>
        <taxon>Zoopagomycota</taxon>
        <taxon>Kickxellomycotina</taxon>
        <taxon>Harpellomycetes</taxon>
        <taxon>Harpellales</taxon>
        <taxon>Legeriomycetaceae</taxon>
        <taxon>Smittium</taxon>
    </lineage>
</organism>
<reference evidence="18 19" key="1">
    <citation type="journal article" date="2018" name="MBio">
        <title>Comparative Genomics Reveals the Core Gene Toolbox for the Fungus-Insect Symbiosis.</title>
        <authorList>
            <person name="Wang Y."/>
            <person name="Stata M."/>
            <person name="Wang W."/>
            <person name="Stajich J.E."/>
            <person name="White M.M."/>
            <person name="Moncalvo J.M."/>
        </authorList>
    </citation>
    <scope>NUCLEOTIDE SEQUENCE [LARGE SCALE GENOMIC DNA]</scope>
    <source>
        <strain evidence="18 19">SWE-8-4</strain>
    </source>
</reference>
<gene>
    <name evidence="18" type="ORF">BB561_003861</name>
</gene>
<feature type="compositionally biased region" description="Polar residues" evidence="16">
    <location>
        <begin position="55"/>
        <end position="67"/>
    </location>
</feature>
<feature type="compositionally biased region" description="Polar residues" evidence="16">
    <location>
        <begin position="33"/>
        <end position="43"/>
    </location>
</feature>
<evidence type="ECO:0000313" key="19">
    <source>
        <dbReference type="Proteomes" id="UP000245383"/>
    </source>
</evidence>
<evidence type="ECO:0000256" key="13">
    <source>
        <dbReference type="ARBA" id="ARBA00080858"/>
    </source>
</evidence>
<feature type="compositionally biased region" description="Basic and acidic residues" evidence="16">
    <location>
        <begin position="72"/>
        <end position="92"/>
    </location>
</feature>
<dbReference type="InterPro" id="IPR001406">
    <property type="entry name" value="PsdUridine_synth_TruA"/>
</dbReference>
<proteinExistence type="inferred from homology"/>